<dbReference type="PROSITE" id="PS00217">
    <property type="entry name" value="SUGAR_TRANSPORT_2"/>
    <property type="match status" value="1"/>
</dbReference>
<dbReference type="InterPro" id="IPR003663">
    <property type="entry name" value="Sugar/inositol_transpt"/>
</dbReference>
<keyword evidence="5 9" id="KW-0812">Transmembrane</keyword>
<evidence type="ECO:0000256" key="2">
    <source>
        <dbReference type="ARBA" id="ARBA00022448"/>
    </source>
</evidence>
<evidence type="ECO:0000313" key="12">
    <source>
        <dbReference type="Proteomes" id="UP001458880"/>
    </source>
</evidence>
<evidence type="ECO:0000256" key="9">
    <source>
        <dbReference type="SAM" id="Phobius"/>
    </source>
</evidence>
<dbReference type="PROSITE" id="PS50850">
    <property type="entry name" value="MFS"/>
    <property type="match status" value="1"/>
</dbReference>
<dbReference type="GO" id="GO:0022857">
    <property type="term" value="F:transmembrane transporter activity"/>
    <property type="evidence" value="ECO:0007669"/>
    <property type="project" value="InterPro"/>
</dbReference>
<dbReference type="EMBL" id="JASPKY010000291">
    <property type="protein sequence ID" value="KAK9710550.1"/>
    <property type="molecule type" value="Genomic_DNA"/>
</dbReference>
<feature type="transmembrane region" description="Helical" evidence="9">
    <location>
        <begin position="279"/>
        <end position="302"/>
    </location>
</feature>
<dbReference type="AlphaFoldDB" id="A0AAW1K006"/>
<keyword evidence="8" id="KW-0325">Glycoprotein</keyword>
<dbReference type="Proteomes" id="UP001458880">
    <property type="component" value="Unassembled WGS sequence"/>
</dbReference>
<dbReference type="Pfam" id="PF00083">
    <property type="entry name" value="Sugar_tr"/>
    <property type="match status" value="1"/>
</dbReference>
<organism evidence="11 12">
    <name type="scientific">Popillia japonica</name>
    <name type="common">Japanese beetle</name>
    <dbReference type="NCBI Taxonomy" id="7064"/>
    <lineage>
        <taxon>Eukaryota</taxon>
        <taxon>Metazoa</taxon>
        <taxon>Ecdysozoa</taxon>
        <taxon>Arthropoda</taxon>
        <taxon>Hexapoda</taxon>
        <taxon>Insecta</taxon>
        <taxon>Pterygota</taxon>
        <taxon>Neoptera</taxon>
        <taxon>Endopterygota</taxon>
        <taxon>Coleoptera</taxon>
        <taxon>Polyphaga</taxon>
        <taxon>Scarabaeiformia</taxon>
        <taxon>Scarabaeidae</taxon>
        <taxon>Rutelinae</taxon>
        <taxon>Popillia</taxon>
    </lineage>
</organism>
<dbReference type="GO" id="GO:0005886">
    <property type="term" value="C:plasma membrane"/>
    <property type="evidence" value="ECO:0007669"/>
    <property type="project" value="UniProtKB-SubCell"/>
</dbReference>
<dbReference type="PANTHER" id="PTHR48021:SF1">
    <property type="entry name" value="GH07001P-RELATED"/>
    <property type="match status" value="1"/>
</dbReference>
<dbReference type="PROSITE" id="PS00216">
    <property type="entry name" value="SUGAR_TRANSPORT_1"/>
    <property type="match status" value="1"/>
</dbReference>
<sequence>MIANLPSFLIGYSLVWTILAIPRLDGTMESTYNPLKMTMDFNQKIWLITVVPIAGAIGSLPSGYLIDKRGRKEVLVVSTLFLTLGLAGIYFSEYVTYLLIGRAICGVGIGGALTVIPAYLGEISETHNRGFLGMCQGIFILFGMLITYALGFAMTLNEMNMMFFILSFIILLTIDWWLPESYQWLLIRERVKDAEICLRQVRRSSDDDLIGNELMMAKKIIADSYSEDVKLMSIFKKKYILKSLYVSCGLILFQQVISVSLVLYYIQPVFVGIAAPNQVHLLALITICFIQFLTCGLISLVIDKIGRKILMITSAIGSGLSLVALGIFFQIRSSGNDLSWLEITSVISFAITFTVGLGPIPFVIFGEIFPHQIKPAALAGTTCFWFVSIILVASIFLPLLSLIGEAAMFCLLGVICLIAGLFVYFCVPETKMRSLEDIQDILRN</sequence>
<feature type="transmembrane region" description="Helical" evidence="9">
    <location>
        <begin position="44"/>
        <end position="66"/>
    </location>
</feature>
<gene>
    <name evidence="11" type="ORF">QE152_g25972</name>
</gene>
<protein>
    <submittedName>
        <fullName evidence="11">Sugar transporter</fullName>
    </submittedName>
</protein>
<feature type="transmembrane region" description="Helical" evidence="9">
    <location>
        <begin position="97"/>
        <end position="119"/>
    </location>
</feature>
<dbReference type="InterPro" id="IPR005829">
    <property type="entry name" value="Sugar_transporter_CS"/>
</dbReference>
<dbReference type="InterPro" id="IPR036259">
    <property type="entry name" value="MFS_trans_sf"/>
</dbReference>
<evidence type="ECO:0000313" key="11">
    <source>
        <dbReference type="EMBL" id="KAK9710550.1"/>
    </source>
</evidence>
<evidence type="ECO:0000256" key="1">
    <source>
        <dbReference type="ARBA" id="ARBA00004651"/>
    </source>
</evidence>
<feature type="transmembrane region" description="Helical" evidence="9">
    <location>
        <begin position="244"/>
        <end position="267"/>
    </location>
</feature>
<dbReference type="InterPro" id="IPR050549">
    <property type="entry name" value="MFS_Trehalose_Transporter"/>
</dbReference>
<feature type="transmembrane region" description="Helical" evidence="9">
    <location>
        <begin position="73"/>
        <end position="91"/>
    </location>
</feature>
<evidence type="ECO:0000256" key="5">
    <source>
        <dbReference type="ARBA" id="ARBA00022692"/>
    </source>
</evidence>
<proteinExistence type="predicted"/>
<evidence type="ECO:0000259" key="10">
    <source>
        <dbReference type="PROSITE" id="PS50850"/>
    </source>
</evidence>
<dbReference type="SUPFAM" id="SSF103473">
    <property type="entry name" value="MFS general substrate transporter"/>
    <property type="match status" value="1"/>
</dbReference>
<keyword evidence="2" id="KW-0813">Transport</keyword>
<feature type="transmembrane region" description="Helical" evidence="9">
    <location>
        <begin position="131"/>
        <end position="153"/>
    </location>
</feature>
<evidence type="ECO:0000256" key="4">
    <source>
        <dbReference type="ARBA" id="ARBA00022597"/>
    </source>
</evidence>
<dbReference type="PANTHER" id="PTHR48021">
    <property type="match status" value="1"/>
</dbReference>
<keyword evidence="4 11" id="KW-0762">Sugar transport</keyword>
<feature type="transmembrane region" description="Helical" evidence="9">
    <location>
        <begin position="343"/>
        <end position="365"/>
    </location>
</feature>
<accession>A0AAW1K006</accession>
<evidence type="ECO:0000256" key="7">
    <source>
        <dbReference type="ARBA" id="ARBA00023136"/>
    </source>
</evidence>
<keyword evidence="3" id="KW-1003">Cell membrane</keyword>
<dbReference type="Gene3D" id="1.20.1250.20">
    <property type="entry name" value="MFS general substrate transporter like domains"/>
    <property type="match status" value="1"/>
</dbReference>
<keyword evidence="7 9" id="KW-0472">Membrane</keyword>
<feature type="domain" description="Major facilitator superfamily (MFS) profile" evidence="10">
    <location>
        <begin position="1"/>
        <end position="431"/>
    </location>
</feature>
<comment type="caution">
    <text evidence="11">The sequence shown here is derived from an EMBL/GenBank/DDBJ whole genome shotgun (WGS) entry which is preliminary data.</text>
</comment>
<comment type="subcellular location">
    <subcellularLocation>
        <location evidence="1">Cell membrane</location>
        <topology evidence="1">Multi-pass membrane protein</topology>
    </subcellularLocation>
</comment>
<keyword evidence="6 9" id="KW-1133">Transmembrane helix</keyword>
<reference evidence="11 12" key="1">
    <citation type="journal article" date="2024" name="BMC Genomics">
        <title>De novo assembly and annotation of Popillia japonica's genome with initial clues to its potential as an invasive pest.</title>
        <authorList>
            <person name="Cucini C."/>
            <person name="Boschi S."/>
            <person name="Funari R."/>
            <person name="Cardaioli E."/>
            <person name="Iannotti N."/>
            <person name="Marturano G."/>
            <person name="Paoli F."/>
            <person name="Bruttini M."/>
            <person name="Carapelli A."/>
            <person name="Frati F."/>
            <person name="Nardi F."/>
        </authorList>
    </citation>
    <scope>NUCLEOTIDE SEQUENCE [LARGE SCALE GENOMIC DNA]</scope>
    <source>
        <strain evidence="11">DMR45628</strain>
    </source>
</reference>
<dbReference type="PRINTS" id="PR00171">
    <property type="entry name" value="SUGRTRNSPORT"/>
</dbReference>
<dbReference type="FunFam" id="1.20.1250.20:FF:000218">
    <property type="entry name" value="facilitated trehalose transporter Tret1"/>
    <property type="match status" value="1"/>
</dbReference>
<evidence type="ECO:0000256" key="8">
    <source>
        <dbReference type="ARBA" id="ARBA00023180"/>
    </source>
</evidence>
<feature type="transmembrane region" description="Helical" evidence="9">
    <location>
        <begin position="377"/>
        <end position="400"/>
    </location>
</feature>
<dbReference type="InterPro" id="IPR005828">
    <property type="entry name" value="MFS_sugar_transport-like"/>
</dbReference>
<feature type="transmembrane region" description="Helical" evidence="9">
    <location>
        <begin position="159"/>
        <end position="178"/>
    </location>
</feature>
<feature type="transmembrane region" description="Helical" evidence="9">
    <location>
        <begin position="309"/>
        <end position="331"/>
    </location>
</feature>
<evidence type="ECO:0000256" key="6">
    <source>
        <dbReference type="ARBA" id="ARBA00022989"/>
    </source>
</evidence>
<feature type="transmembrane region" description="Helical" evidence="9">
    <location>
        <begin position="406"/>
        <end position="427"/>
    </location>
</feature>
<evidence type="ECO:0000256" key="3">
    <source>
        <dbReference type="ARBA" id="ARBA00022475"/>
    </source>
</evidence>
<name>A0AAW1K006_POPJA</name>
<dbReference type="InterPro" id="IPR020846">
    <property type="entry name" value="MFS_dom"/>
</dbReference>
<keyword evidence="12" id="KW-1185">Reference proteome</keyword>